<name>A0A419SFP3_9BACL</name>
<comment type="caution">
    <text evidence="2">The sequence shown here is derived from an EMBL/GenBank/DDBJ whole genome shotgun (WGS) entry which is preliminary data.</text>
</comment>
<dbReference type="InterPro" id="IPR000905">
    <property type="entry name" value="Gcp-like_dom"/>
</dbReference>
<dbReference type="Proteomes" id="UP000284219">
    <property type="component" value="Unassembled WGS sequence"/>
</dbReference>
<dbReference type="Pfam" id="PF00814">
    <property type="entry name" value="TsaD"/>
    <property type="match status" value="1"/>
</dbReference>
<dbReference type="NCBIfam" id="TIGR03725">
    <property type="entry name" value="T6A_YeaZ"/>
    <property type="match status" value="1"/>
</dbReference>
<keyword evidence="2" id="KW-0808">Transferase</keyword>
<sequence length="233" mass="25387">MKILGIDTSNLVMSLAVINNQQLLGEYTTNLKKNHSIRLMPAISLLLDELDVEPSALDGIAIAQGPGSYTGVRIGVTTAKSMAWSLGIPLVGVSSLEALAGNGNYFSGYVCPLFDARRGQVYTALFENGERSENDQITMMESWADQLAALQKPVLFLGDDVSMHQSVISEKLGNQARFGPPDWNVPRASYIAREGSRKIQQGELSDPNLFAPRYLQLAEAEAKWLAAQQAKET</sequence>
<dbReference type="CDD" id="cd24032">
    <property type="entry name" value="ASKHA_NBD_TsaB"/>
    <property type="match status" value="1"/>
</dbReference>
<keyword evidence="3" id="KW-1185">Reference proteome</keyword>
<proteinExistence type="predicted"/>
<feature type="domain" description="Gcp-like" evidence="1">
    <location>
        <begin position="28"/>
        <end position="224"/>
    </location>
</feature>
<dbReference type="InterPro" id="IPR043129">
    <property type="entry name" value="ATPase_NBD"/>
</dbReference>
<dbReference type="Gene3D" id="3.30.420.40">
    <property type="match status" value="2"/>
</dbReference>
<protein>
    <submittedName>
        <fullName evidence="2">tRNA N6-adenosine(37)-N6-threonylcarbamoyltransferase complex dimerization subunit TsaB</fullName>
    </submittedName>
</protein>
<dbReference type="InterPro" id="IPR022496">
    <property type="entry name" value="T6A_TsaB"/>
</dbReference>
<dbReference type="GO" id="GO:0005829">
    <property type="term" value="C:cytosol"/>
    <property type="evidence" value="ECO:0007669"/>
    <property type="project" value="TreeGrafter"/>
</dbReference>
<organism evidence="2 3">
    <name type="scientific">Ammoniphilus oxalaticus</name>
    <dbReference type="NCBI Taxonomy" id="66863"/>
    <lineage>
        <taxon>Bacteria</taxon>
        <taxon>Bacillati</taxon>
        <taxon>Bacillota</taxon>
        <taxon>Bacilli</taxon>
        <taxon>Bacillales</taxon>
        <taxon>Paenibacillaceae</taxon>
        <taxon>Aneurinibacillus group</taxon>
        <taxon>Ammoniphilus</taxon>
    </lineage>
</organism>
<dbReference type="SUPFAM" id="SSF53067">
    <property type="entry name" value="Actin-like ATPase domain"/>
    <property type="match status" value="2"/>
</dbReference>
<reference evidence="2 3" key="1">
    <citation type="submission" date="2016-08" db="EMBL/GenBank/DDBJ databases">
        <title>Novel Firmicute Genomes.</title>
        <authorList>
            <person name="Poppleton D.I."/>
            <person name="Gribaldo S."/>
        </authorList>
    </citation>
    <scope>NUCLEOTIDE SEQUENCE [LARGE SCALE GENOMIC DNA]</scope>
    <source>
        <strain evidence="2 3">RAOx-1</strain>
    </source>
</reference>
<dbReference type="GO" id="GO:0002949">
    <property type="term" value="P:tRNA threonylcarbamoyladenosine modification"/>
    <property type="evidence" value="ECO:0007669"/>
    <property type="project" value="InterPro"/>
</dbReference>
<evidence type="ECO:0000313" key="3">
    <source>
        <dbReference type="Proteomes" id="UP000284219"/>
    </source>
</evidence>
<dbReference type="OrthoDB" id="9784166at2"/>
<dbReference type="RefSeq" id="WP_120190071.1">
    <property type="nucleotide sequence ID" value="NZ_MCHY01000009.1"/>
</dbReference>
<evidence type="ECO:0000313" key="2">
    <source>
        <dbReference type="EMBL" id="RKD22599.1"/>
    </source>
</evidence>
<gene>
    <name evidence="2" type="ORF">BEP19_10080</name>
</gene>
<accession>A0A419SFP3</accession>
<dbReference type="AlphaFoldDB" id="A0A419SFP3"/>
<dbReference type="PANTHER" id="PTHR11735">
    <property type="entry name" value="TRNA N6-ADENOSINE THREONYLCARBAMOYLTRANSFERASE"/>
    <property type="match status" value="1"/>
</dbReference>
<dbReference type="PANTHER" id="PTHR11735:SF11">
    <property type="entry name" value="TRNA THREONYLCARBAMOYLADENOSINE BIOSYNTHESIS PROTEIN TSAB"/>
    <property type="match status" value="1"/>
</dbReference>
<evidence type="ECO:0000259" key="1">
    <source>
        <dbReference type="Pfam" id="PF00814"/>
    </source>
</evidence>
<dbReference type="GO" id="GO:0016740">
    <property type="term" value="F:transferase activity"/>
    <property type="evidence" value="ECO:0007669"/>
    <property type="project" value="UniProtKB-KW"/>
</dbReference>
<dbReference type="EMBL" id="MCHY01000009">
    <property type="protein sequence ID" value="RKD22599.1"/>
    <property type="molecule type" value="Genomic_DNA"/>
</dbReference>